<dbReference type="InterPro" id="IPR010096">
    <property type="entry name" value="NADH-Q_OxRdtase_suN/2"/>
</dbReference>
<dbReference type="EMBL" id="BPQP01000033">
    <property type="protein sequence ID" value="GJD95061.1"/>
    <property type="molecule type" value="Genomic_DNA"/>
</dbReference>
<keyword evidence="3 5" id="KW-1133">Transmembrane helix</keyword>
<dbReference type="Proteomes" id="UP001055125">
    <property type="component" value="Unassembled WGS sequence"/>
</dbReference>
<feature type="transmembrane region" description="Helical" evidence="5">
    <location>
        <begin position="271"/>
        <end position="293"/>
    </location>
</feature>
<keyword evidence="4 5" id="KW-0472">Membrane</keyword>
<comment type="catalytic activity">
    <reaction evidence="5">
        <text>a quinone + NADH + 5 H(+)(in) = a quinol + NAD(+) + 4 H(+)(out)</text>
        <dbReference type="Rhea" id="RHEA:57888"/>
        <dbReference type="ChEBI" id="CHEBI:15378"/>
        <dbReference type="ChEBI" id="CHEBI:24646"/>
        <dbReference type="ChEBI" id="CHEBI:57540"/>
        <dbReference type="ChEBI" id="CHEBI:57945"/>
        <dbReference type="ChEBI" id="CHEBI:132124"/>
    </reaction>
</comment>
<evidence type="ECO:0000256" key="4">
    <source>
        <dbReference type="ARBA" id="ARBA00023136"/>
    </source>
</evidence>
<feature type="transmembrane region" description="Helical" evidence="5">
    <location>
        <begin position="240"/>
        <end position="265"/>
    </location>
</feature>
<feature type="transmembrane region" description="Helical" evidence="5">
    <location>
        <begin position="446"/>
        <end position="464"/>
    </location>
</feature>
<feature type="transmembrane region" description="Helical" evidence="5">
    <location>
        <begin position="326"/>
        <end position="348"/>
    </location>
</feature>
<evidence type="ECO:0000259" key="7">
    <source>
        <dbReference type="Pfam" id="PF00361"/>
    </source>
</evidence>
<accession>A0ABQ4RW31</accession>
<dbReference type="HAMAP" id="MF_00445">
    <property type="entry name" value="NDH1_NuoN_1"/>
    <property type="match status" value="1"/>
</dbReference>
<comment type="function">
    <text evidence="5">NDH-1 shuttles electrons from NADH, via FMN and iron-sulfur (Fe-S) centers, to quinones in the respiratory chain. The immediate electron acceptor for the enzyme in this species is believed to be ubiquinone. Couples the redox reaction to proton translocation (for every two electrons transferred, four hydrogen ions are translocated across the cytoplasmic membrane), and thus conserves the redox energy in a proton gradient.</text>
</comment>
<feature type="transmembrane region" description="Helical" evidence="5">
    <location>
        <begin position="162"/>
        <end position="185"/>
    </location>
</feature>
<evidence type="ECO:0000313" key="8">
    <source>
        <dbReference type="EMBL" id="GJD95061.1"/>
    </source>
</evidence>
<evidence type="ECO:0000256" key="3">
    <source>
        <dbReference type="ARBA" id="ARBA00022989"/>
    </source>
</evidence>
<feature type="transmembrane region" description="Helical" evidence="5">
    <location>
        <begin position="197"/>
        <end position="219"/>
    </location>
</feature>
<feature type="transmembrane region" description="Helical" evidence="5">
    <location>
        <begin position="300"/>
        <end position="320"/>
    </location>
</feature>
<feature type="transmembrane region" description="Helical" evidence="5">
    <location>
        <begin position="131"/>
        <end position="150"/>
    </location>
</feature>
<evidence type="ECO:0000256" key="1">
    <source>
        <dbReference type="ARBA" id="ARBA00004127"/>
    </source>
</evidence>
<proteinExistence type="inferred from homology"/>
<feature type="transmembrane region" description="Helical" evidence="5">
    <location>
        <begin position="395"/>
        <end position="425"/>
    </location>
</feature>
<dbReference type="RefSeq" id="WP_238244210.1">
    <property type="nucleotide sequence ID" value="NZ_BPQP01000033.1"/>
</dbReference>
<dbReference type="InterPro" id="IPR001750">
    <property type="entry name" value="ND/Mrp_TM"/>
</dbReference>
<evidence type="ECO:0000256" key="2">
    <source>
        <dbReference type="ARBA" id="ARBA00022692"/>
    </source>
</evidence>
<dbReference type="EC" id="7.1.1.-" evidence="5"/>
<keyword evidence="5" id="KW-0830">Ubiquinone</keyword>
<feature type="domain" description="NADH:quinone oxidoreductase/Mrp antiporter transmembrane" evidence="7">
    <location>
        <begin position="127"/>
        <end position="420"/>
    </location>
</feature>
<keyword evidence="9" id="KW-1185">Reference proteome</keyword>
<evidence type="ECO:0000313" key="9">
    <source>
        <dbReference type="Proteomes" id="UP001055125"/>
    </source>
</evidence>
<feature type="transmembrane region" description="Helical" evidence="5">
    <location>
        <begin position="80"/>
        <end position="96"/>
    </location>
</feature>
<reference evidence="8" key="2">
    <citation type="submission" date="2021-08" db="EMBL/GenBank/DDBJ databases">
        <authorList>
            <person name="Tani A."/>
            <person name="Ola A."/>
            <person name="Ogura Y."/>
            <person name="Katsura K."/>
            <person name="Hayashi T."/>
        </authorList>
    </citation>
    <scope>NUCLEOTIDE SEQUENCE</scope>
    <source>
        <strain evidence="8">DSM 19015</strain>
    </source>
</reference>
<protein>
    <recommendedName>
        <fullName evidence="5">NADH-quinone oxidoreductase subunit N</fullName>
        <ecNumber evidence="5">7.1.1.-</ecNumber>
    </recommendedName>
    <alternativeName>
        <fullName evidence="5">NADH dehydrogenase I subunit N</fullName>
    </alternativeName>
    <alternativeName>
        <fullName evidence="5">NDH-1 subunit N</fullName>
    </alternativeName>
</protein>
<keyword evidence="5" id="KW-0813">Transport</keyword>
<keyword evidence="5" id="KW-0520">NAD</keyword>
<evidence type="ECO:0000256" key="5">
    <source>
        <dbReference type="HAMAP-Rule" id="MF_00445"/>
    </source>
</evidence>
<feature type="transmembrane region" description="Helical" evidence="5">
    <location>
        <begin position="108"/>
        <end position="125"/>
    </location>
</feature>
<dbReference type="NCBIfam" id="NF004440">
    <property type="entry name" value="PRK05777.1-3"/>
    <property type="match status" value="1"/>
</dbReference>
<dbReference type="PANTHER" id="PTHR22773">
    <property type="entry name" value="NADH DEHYDROGENASE"/>
    <property type="match status" value="1"/>
</dbReference>
<dbReference type="NCBIfam" id="TIGR01770">
    <property type="entry name" value="NDH_I_N"/>
    <property type="match status" value="1"/>
</dbReference>
<evidence type="ECO:0000256" key="6">
    <source>
        <dbReference type="RuleBase" id="RU000320"/>
    </source>
</evidence>
<keyword evidence="5" id="KW-1003">Cell membrane</keyword>
<feature type="transmembrane region" description="Helical" evidence="5">
    <location>
        <begin position="42"/>
        <end position="60"/>
    </location>
</feature>
<sequence length="480" mass="50897">MNAAQVVLPALWPALPEIILAVGVMVLILYGSFKGERSVEGVNVGALILLILALFTVVSQTGLKVTTLNGAFIVDGFSRVMKALVLIGSAAAILLSRDYFQRERIDRFEFPILIVLSTIGMMVMVSANDLIALYLGLELLSLSSYVIAAFHRDNLRSTEAGLKYFVLGALSSGMLLYGASLIYGFTGTVSFPGILSALNAGAGFGIVLGIVFVAAGVAFKMSAVPFHMWTPDVYEGSPTPVTAFFAAAPKIAAVAMTVRVFMGALPDVTAIWQQIFVFVAIASMTLGSFAAIGQRSIKRLMAYSSIGNVGYALIGLAAASEEGIRGVVIYMIIYLAMTLGAFAVILAMRRGGEMFETVDDLSGLSRTHPVMAFCLAAMMFSLAGIPPLAGFFAKFYVFAAAIKAGLVTLAVIGVVTSVIGAYYYLRIVKVMYFDEPVAPYERMAPGLRIVLALSSVVVILFWLLPAPLVGAAGAAARSLF</sequence>
<keyword evidence="5" id="KW-0874">Quinone</keyword>
<feature type="transmembrane region" description="Helical" evidence="5">
    <location>
        <begin position="6"/>
        <end position="30"/>
    </location>
</feature>
<name>A0ABQ4RW31_9HYPH</name>
<dbReference type="PRINTS" id="PR01434">
    <property type="entry name" value="NADHDHGNASE5"/>
</dbReference>
<organism evidence="8 9">
    <name type="scientific">Methylobacterium iners</name>
    <dbReference type="NCBI Taxonomy" id="418707"/>
    <lineage>
        <taxon>Bacteria</taxon>
        <taxon>Pseudomonadati</taxon>
        <taxon>Pseudomonadota</taxon>
        <taxon>Alphaproteobacteria</taxon>
        <taxon>Hyphomicrobiales</taxon>
        <taxon>Methylobacteriaceae</taxon>
        <taxon>Methylobacterium</taxon>
    </lineage>
</organism>
<gene>
    <name evidence="5 8" type="primary">nuoN</name>
    <name evidence="8" type="ORF">OCOJLMKI_2270</name>
</gene>
<comment type="subunit">
    <text evidence="5">NDH-1 is composed of 14 different subunits. Subunits NuoA, H, J, K, L, M, N constitute the membrane sector of the complex.</text>
</comment>
<comment type="subcellular location">
    <subcellularLocation>
        <location evidence="5">Cell membrane</location>
        <topology evidence="5">Multi-pass membrane protein</topology>
    </subcellularLocation>
    <subcellularLocation>
        <location evidence="1">Endomembrane system</location>
        <topology evidence="1">Multi-pass membrane protein</topology>
    </subcellularLocation>
    <subcellularLocation>
        <location evidence="6">Membrane</location>
        <topology evidence="6">Multi-pass membrane protein</topology>
    </subcellularLocation>
</comment>
<keyword evidence="5" id="KW-1278">Translocase</keyword>
<comment type="similarity">
    <text evidence="5">Belongs to the complex I subunit 2 family.</text>
</comment>
<reference evidence="8" key="1">
    <citation type="journal article" date="2021" name="Front. Microbiol.">
        <title>Comprehensive Comparative Genomics and Phenotyping of Methylobacterium Species.</title>
        <authorList>
            <person name="Alessa O."/>
            <person name="Ogura Y."/>
            <person name="Fujitani Y."/>
            <person name="Takami H."/>
            <person name="Hayashi T."/>
            <person name="Sahin N."/>
            <person name="Tani A."/>
        </authorList>
    </citation>
    <scope>NUCLEOTIDE SEQUENCE</scope>
    <source>
        <strain evidence="8">DSM 19015</strain>
    </source>
</reference>
<dbReference type="Pfam" id="PF00361">
    <property type="entry name" value="Proton_antipo_M"/>
    <property type="match status" value="1"/>
</dbReference>
<keyword evidence="2 5" id="KW-0812">Transmembrane</keyword>
<comment type="caution">
    <text evidence="8">The sequence shown here is derived from an EMBL/GenBank/DDBJ whole genome shotgun (WGS) entry which is preliminary data.</text>
</comment>
<feature type="transmembrane region" description="Helical" evidence="5">
    <location>
        <begin position="369"/>
        <end position="389"/>
    </location>
</feature>